<dbReference type="InterPro" id="IPR002509">
    <property type="entry name" value="NODB_dom"/>
</dbReference>
<evidence type="ECO:0000313" key="2">
    <source>
        <dbReference type="EMBL" id="GGU70375.1"/>
    </source>
</evidence>
<dbReference type="AlphaFoldDB" id="A0A1E7N7Y4"/>
<dbReference type="SUPFAM" id="SSF88713">
    <property type="entry name" value="Glycoside hydrolase/deacetylase"/>
    <property type="match status" value="1"/>
</dbReference>
<reference evidence="3 4" key="2">
    <citation type="submission" date="2014-07" db="EMBL/GenBank/DDBJ databases">
        <authorList>
            <person name="Zhang J.E."/>
            <person name="Yang H."/>
            <person name="Guo J."/>
            <person name="Deng Z."/>
            <person name="Luo H."/>
            <person name="Luo M."/>
            <person name="Zhao B."/>
        </authorList>
    </citation>
    <scope>NUCLEOTIDE SEQUENCE [LARGE SCALE GENOMIC DNA]</scope>
    <source>
        <strain evidence="3">ATCC 10762</strain>
        <strain evidence="4">ATCC 10762 / DSM 40127 / CCM 3239 / JCM 4008 / LMG 5968 / NBRC 12843 / NCIMB 8234 / A-377</strain>
    </source>
</reference>
<dbReference type="GO" id="GO:0016810">
    <property type="term" value="F:hydrolase activity, acting on carbon-nitrogen (but not peptide) bonds"/>
    <property type="evidence" value="ECO:0007669"/>
    <property type="project" value="InterPro"/>
</dbReference>
<organism evidence="3 4">
    <name type="scientific">Kitasatospora aureofaciens</name>
    <name type="common">Streptomyces aureofaciens</name>
    <dbReference type="NCBI Taxonomy" id="1894"/>
    <lineage>
        <taxon>Bacteria</taxon>
        <taxon>Bacillati</taxon>
        <taxon>Actinomycetota</taxon>
        <taxon>Actinomycetes</taxon>
        <taxon>Kitasatosporales</taxon>
        <taxon>Streptomycetaceae</taxon>
        <taxon>Kitasatospora</taxon>
    </lineage>
</organism>
<dbReference type="EMBL" id="JPRF03000023">
    <property type="protein sequence ID" value="OEV36817.1"/>
    <property type="molecule type" value="Genomic_DNA"/>
</dbReference>
<evidence type="ECO:0000259" key="1">
    <source>
        <dbReference type="PROSITE" id="PS51677"/>
    </source>
</evidence>
<dbReference type="PROSITE" id="PS51677">
    <property type="entry name" value="NODB"/>
    <property type="match status" value="1"/>
</dbReference>
<proteinExistence type="predicted"/>
<dbReference type="Proteomes" id="UP000037395">
    <property type="component" value="Unassembled WGS sequence"/>
</dbReference>
<dbReference type="OrthoDB" id="9763050at2"/>
<dbReference type="InterPro" id="IPR050248">
    <property type="entry name" value="Polysacc_deacetylase_ArnD"/>
</dbReference>
<name>A0A1E7N7Y4_KITAU</name>
<dbReference type="GO" id="GO:0005975">
    <property type="term" value="P:carbohydrate metabolic process"/>
    <property type="evidence" value="ECO:0007669"/>
    <property type="project" value="InterPro"/>
</dbReference>
<evidence type="ECO:0000313" key="3">
    <source>
        <dbReference type="EMBL" id="OEV36817.1"/>
    </source>
</evidence>
<dbReference type="Gene3D" id="3.20.20.370">
    <property type="entry name" value="Glycoside hydrolase/deacetylase"/>
    <property type="match status" value="1"/>
</dbReference>
<sequence>MSPRAAPAIALALAAGAEFLHLAPAAVRLPPLRRTLARRTAGHGTTPGHLALTFDDGPDPRSTPYVLDALDELGARATFFLLGAMLERAPALGRELVLRGHEVAVHGWYHRRQWYPAPGRDLGELRRATEAVTDLCGARPRWYRPPYGVLTAGPALAARRLGLRSVLWTAWGRDWTAAATGDSVYATARPGLTAGATLLLHDSDCTSAPGSWRATLAALPLIAAHCRAHALTLGPLRDHAVPPVSCGARSSRPRLDLKST</sequence>
<dbReference type="GeneID" id="97485365"/>
<dbReference type="PANTHER" id="PTHR10587:SF137">
    <property type="entry name" value="4-DEOXY-4-FORMAMIDO-L-ARABINOSE-PHOSPHOUNDECAPRENOL DEFORMYLASE ARND-RELATED"/>
    <property type="match status" value="1"/>
</dbReference>
<reference evidence="2" key="5">
    <citation type="submission" date="2020-09" db="EMBL/GenBank/DDBJ databases">
        <authorList>
            <person name="Sun Q."/>
            <person name="Ohkuma M."/>
        </authorList>
    </citation>
    <scope>NUCLEOTIDE SEQUENCE</scope>
    <source>
        <strain evidence="2">JCM 4434</strain>
    </source>
</reference>
<dbReference type="CDD" id="cd10959">
    <property type="entry name" value="CE4_NodB_like_3"/>
    <property type="match status" value="1"/>
</dbReference>
<keyword evidence="4" id="KW-1185">Reference proteome</keyword>
<dbReference type="KEGG" id="kau:B6264_29150"/>
<dbReference type="PANTHER" id="PTHR10587">
    <property type="entry name" value="GLYCOSYL TRANSFERASE-RELATED"/>
    <property type="match status" value="1"/>
</dbReference>
<reference evidence="3" key="3">
    <citation type="submission" date="2016-08" db="EMBL/GenBank/DDBJ databases">
        <title>Sequencing, Assembly and Comparative Genomics of S. aureofaciens ATCC 10762.</title>
        <authorList>
            <person name="Gradnigo J.S."/>
            <person name="Johnson N."/>
            <person name="Somerville G.A."/>
        </authorList>
    </citation>
    <scope>NUCLEOTIDE SEQUENCE [LARGE SCALE GENOMIC DNA]</scope>
    <source>
        <strain evidence="3">ATCC 10762</strain>
    </source>
</reference>
<protein>
    <submittedName>
        <fullName evidence="3">Polysaccharide deacetylase</fullName>
    </submittedName>
</protein>
<dbReference type="RefSeq" id="WP_046386718.1">
    <property type="nucleotide sequence ID" value="NZ_BMUB01000004.1"/>
</dbReference>
<dbReference type="Proteomes" id="UP000610124">
    <property type="component" value="Unassembled WGS sequence"/>
</dbReference>
<feature type="domain" description="NodB homology" evidence="1">
    <location>
        <begin position="48"/>
        <end position="234"/>
    </location>
</feature>
<gene>
    <name evidence="2" type="ORF">GCM10010502_22340</name>
    <name evidence="3" type="ORF">HS99_0027860</name>
</gene>
<accession>A0A1E7N7Y4</accession>
<dbReference type="InterPro" id="IPR011330">
    <property type="entry name" value="Glyco_hydro/deAcase_b/a-brl"/>
</dbReference>
<accession>A0A8H9HKF5</accession>
<reference evidence="4" key="4">
    <citation type="submission" date="2016-08" db="EMBL/GenBank/DDBJ databases">
        <title>Sequencing, assembly and comparative genomics of S. aureofaciens ATCC 10762.</title>
        <authorList>
            <person name="Gradnigo J.S."/>
            <person name="Johnson N."/>
            <person name="Somerville G.A."/>
        </authorList>
    </citation>
    <scope>NUCLEOTIDE SEQUENCE [LARGE SCALE GENOMIC DNA]</scope>
    <source>
        <strain evidence="4">ATCC 10762 / DSM 40127 / CCM 3239 / JCM 4008 / LMG 5968 / NBRC 12843 / NCIMB 8234 / A-377</strain>
    </source>
</reference>
<evidence type="ECO:0000313" key="4">
    <source>
        <dbReference type="Proteomes" id="UP000037395"/>
    </source>
</evidence>
<reference evidence="2" key="1">
    <citation type="journal article" date="2014" name="Int. J. Syst. Evol. Microbiol.">
        <title>Complete genome sequence of Corynebacterium casei LMG S-19264T (=DSM 44701T), isolated from a smear-ripened cheese.</title>
        <authorList>
            <consortium name="US DOE Joint Genome Institute (JGI-PGF)"/>
            <person name="Walter F."/>
            <person name="Albersmeier A."/>
            <person name="Kalinowski J."/>
            <person name="Ruckert C."/>
        </authorList>
    </citation>
    <scope>NUCLEOTIDE SEQUENCE</scope>
    <source>
        <strain evidence="2">JCM 4434</strain>
    </source>
</reference>
<dbReference type="Pfam" id="PF01522">
    <property type="entry name" value="Polysacc_deac_1"/>
    <property type="match status" value="1"/>
</dbReference>
<dbReference type="EMBL" id="BMUB01000004">
    <property type="protein sequence ID" value="GGU70375.1"/>
    <property type="molecule type" value="Genomic_DNA"/>
</dbReference>
<comment type="caution">
    <text evidence="3">The sequence shown here is derived from an EMBL/GenBank/DDBJ whole genome shotgun (WGS) entry which is preliminary data.</text>
</comment>